<reference evidence="2 3" key="1">
    <citation type="submission" date="2014-06" db="EMBL/GenBank/DDBJ databases">
        <title>The genome of the endonuclear symbiont Nucleicultrix amoebiphila.</title>
        <authorList>
            <person name="Schulz F."/>
            <person name="Horn M."/>
        </authorList>
    </citation>
    <scope>NUCLEOTIDE SEQUENCE [LARGE SCALE GENOMIC DNA]</scope>
    <source>
        <strain evidence="2 3">FS5</strain>
    </source>
</reference>
<dbReference type="STRING" id="1414854.GQ61_01280"/>
<evidence type="ECO:0000313" key="3">
    <source>
        <dbReference type="Proteomes" id="UP000237351"/>
    </source>
</evidence>
<dbReference type="KEGG" id="naf:GQ61_01280"/>
<dbReference type="AlphaFoldDB" id="A0A1W6N2X4"/>
<sequence length="73" mass="8346">MPAGPGPFKKIFRVLKEFFPGEKRYHALSSLSVLSHPGDGGVKESSPKNNKKHRQKTSSRWSFRTATLQRAYW</sequence>
<accession>A0A1W6N2X4</accession>
<dbReference type="EMBL" id="CP008743">
    <property type="protein sequence ID" value="ARN84195.1"/>
    <property type="molecule type" value="Genomic_DNA"/>
</dbReference>
<evidence type="ECO:0000256" key="1">
    <source>
        <dbReference type="SAM" id="MobiDB-lite"/>
    </source>
</evidence>
<dbReference type="Proteomes" id="UP000237351">
    <property type="component" value="Chromosome"/>
</dbReference>
<organism evidence="2 3">
    <name type="scientific">Candidatus Nucleicultrix amoebiphila FS5</name>
    <dbReference type="NCBI Taxonomy" id="1414854"/>
    <lineage>
        <taxon>Bacteria</taxon>
        <taxon>Pseudomonadati</taxon>
        <taxon>Pseudomonadota</taxon>
        <taxon>Alphaproteobacteria</taxon>
        <taxon>Holosporales</taxon>
        <taxon>Candidatus Nucleicultricaceae</taxon>
        <taxon>Candidatus Nucleicultrix</taxon>
    </lineage>
</organism>
<evidence type="ECO:0000313" key="2">
    <source>
        <dbReference type="EMBL" id="ARN84195.1"/>
    </source>
</evidence>
<keyword evidence="3" id="KW-1185">Reference proteome</keyword>
<feature type="region of interest" description="Disordered" evidence="1">
    <location>
        <begin position="32"/>
        <end position="61"/>
    </location>
</feature>
<name>A0A1W6N2X4_9PROT</name>
<protein>
    <submittedName>
        <fullName evidence="2">Uncharacterized protein</fullName>
    </submittedName>
</protein>
<proteinExistence type="predicted"/>
<gene>
    <name evidence="2" type="ORF">GQ61_01280</name>
</gene>